<evidence type="ECO:0000256" key="8">
    <source>
        <dbReference type="ARBA" id="ARBA00022824"/>
    </source>
</evidence>
<evidence type="ECO:0000256" key="9">
    <source>
        <dbReference type="ARBA" id="ARBA00022989"/>
    </source>
</evidence>
<keyword evidence="9 12" id="KW-1133">Transmembrane helix</keyword>
<dbReference type="PANTHER" id="PTHR22760">
    <property type="entry name" value="GLYCOSYLTRANSFERASE"/>
    <property type="match status" value="1"/>
</dbReference>
<evidence type="ECO:0000313" key="13">
    <source>
        <dbReference type="EMBL" id="KAG8631316.1"/>
    </source>
</evidence>
<keyword evidence="8 12" id="KW-0256">Endoplasmic reticulum</keyword>
<feature type="transmembrane region" description="Helical" evidence="12">
    <location>
        <begin position="345"/>
        <end position="362"/>
    </location>
</feature>
<dbReference type="Proteomes" id="UP000809789">
    <property type="component" value="Unassembled WGS sequence"/>
</dbReference>
<comment type="similarity">
    <text evidence="3">Belongs to the glycosyltransferase 22 family. PIGB subfamily.</text>
</comment>
<evidence type="ECO:0000256" key="6">
    <source>
        <dbReference type="ARBA" id="ARBA00022679"/>
    </source>
</evidence>
<comment type="subcellular location">
    <subcellularLocation>
        <location evidence="1 12">Endoplasmic reticulum membrane</location>
        <topology evidence="1 12">Multi-pass membrane protein</topology>
    </subcellularLocation>
</comment>
<evidence type="ECO:0000256" key="11">
    <source>
        <dbReference type="ARBA" id="ARBA00024708"/>
    </source>
</evidence>
<keyword evidence="6" id="KW-0808">Transferase</keyword>
<evidence type="ECO:0000256" key="12">
    <source>
        <dbReference type="RuleBase" id="RU363075"/>
    </source>
</evidence>
<dbReference type="GO" id="GO:0005789">
    <property type="term" value="C:endoplasmic reticulum membrane"/>
    <property type="evidence" value="ECO:0007669"/>
    <property type="project" value="UniProtKB-SubCell"/>
</dbReference>
<evidence type="ECO:0000256" key="7">
    <source>
        <dbReference type="ARBA" id="ARBA00022692"/>
    </source>
</evidence>
<evidence type="ECO:0000256" key="10">
    <source>
        <dbReference type="ARBA" id="ARBA00023136"/>
    </source>
</evidence>
<dbReference type="GO" id="GO:0000026">
    <property type="term" value="F:alpha-1,2-mannosyltransferase activity"/>
    <property type="evidence" value="ECO:0007669"/>
    <property type="project" value="TreeGrafter"/>
</dbReference>
<keyword evidence="10 12" id="KW-0472">Membrane</keyword>
<proteinExistence type="inferred from homology"/>
<keyword evidence="14" id="KW-1185">Reference proteome</keyword>
<dbReference type="GO" id="GO:0006506">
    <property type="term" value="P:GPI anchor biosynthetic process"/>
    <property type="evidence" value="ECO:0007669"/>
    <property type="project" value="UniProtKB-UniPathway"/>
</dbReference>
<organism evidence="13 14">
    <name type="scientific">Elsinoe batatas</name>
    <dbReference type="NCBI Taxonomy" id="2601811"/>
    <lineage>
        <taxon>Eukaryota</taxon>
        <taxon>Fungi</taxon>
        <taxon>Dikarya</taxon>
        <taxon>Ascomycota</taxon>
        <taxon>Pezizomycotina</taxon>
        <taxon>Dothideomycetes</taxon>
        <taxon>Dothideomycetidae</taxon>
        <taxon>Myriangiales</taxon>
        <taxon>Elsinoaceae</taxon>
        <taxon>Elsinoe</taxon>
    </lineage>
</organism>
<keyword evidence="5 12" id="KW-0328">Glycosyltransferase</keyword>
<feature type="transmembrane region" description="Helical" evidence="12">
    <location>
        <begin position="401"/>
        <end position="419"/>
    </location>
</feature>
<dbReference type="EC" id="2.4.1.-" evidence="12"/>
<evidence type="ECO:0000313" key="14">
    <source>
        <dbReference type="Proteomes" id="UP000809789"/>
    </source>
</evidence>
<feature type="transmembrane region" description="Helical" evidence="12">
    <location>
        <begin position="368"/>
        <end position="389"/>
    </location>
</feature>
<evidence type="ECO:0000256" key="3">
    <source>
        <dbReference type="ARBA" id="ARBA00006065"/>
    </source>
</evidence>
<dbReference type="Pfam" id="PF03901">
    <property type="entry name" value="Glyco_transf_22"/>
    <property type="match status" value="1"/>
</dbReference>
<reference evidence="13" key="1">
    <citation type="submission" date="2021-07" db="EMBL/GenBank/DDBJ databases">
        <title>Elsinoe batatas strain:CRI-CJ2 Genome sequencing and assembly.</title>
        <authorList>
            <person name="Huang L."/>
        </authorList>
    </citation>
    <scope>NUCLEOTIDE SEQUENCE</scope>
    <source>
        <strain evidence="13">CRI-CJ2</strain>
    </source>
</reference>
<evidence type="ECO:0000256" key="4">
    <source>
        <dbReference type="ARBA" id="ARBA00022502"/>
    </source>
</evidence>
<dbReference type="EMBL" id="JAESVG020000001">
    <property type="protein sequence ID" value="KAG8631316.1"/>
    <property type="molecule type" value="Genomic_DNA"/>
</dbReference>
<evidence type="ECO:0000256" key="5">
    <source>
        <dbReference type="ARBA" id="ARBA00022676"/>
    </source>
</evidence>
<accession>A0A8K0L7D4</accession>
<comment type="function">
    <text evidence="11">Mannosyltransferase involved in glycosylphosphatidylinositol-anchor biosynthesis. Transfers the third mannose to Man2-GlcN-acyl-PI during GPI precursor assembly.</text>
</comment>
<gene>
    <name evidence="13" type="ORF">KVT40_000456</name>
</gene>
<protein>
    <recommendedName>
        <fullName evidence="12">Mannosyltransferase</fullName>
        <ecNumber evidence="12">2.4.1.-</ecNumber>
    </recommendedName>
</protein>
<keyword evidence="7 12" id="KW-0812">Transmembrane</keyword>
<comment type="pathway">
    <text evidence="2">Glycolipid biosynthesis; glycosylphosphatidylinositol-anchor biosynthesis.</text>
</comment>
<feature type="transmembrane region" description="Helical" evidence="12">
    <location>
        <begin position="247"/>
        <end position="265"/>
    </location>
</feature>
<name>A0A8K0L7D4_9PEZI</name>
<keyword evidence="4" id="KW-0337">GPI-anchor biosynthesis</keyword>
<dbReference type="PANTHER" id="PTHR22760:SF4">
    <property type="entry name" value="GPI MANNOSYLTRANSFERASE 3"/>
    <property type="match status" value="1"/>
</dbReference>
<dbReference type="OrthoDB" id="416834at2759"/>
<feature type="transmembrane region" description="Helical" evidence="12">
    <location>
        <begin position="202"/>
        <end position="235"/>
    </location>
</feature>
<dbReference type="AlphaFoldDB" id="A0A8K0L7D4"/>
<dbReference type="UniPathway" id="UPA00196"/>
<evidence type="ECO:0000256" key="1">
    <source>
        <dbReference type="ARBA" id="ARBA00004477"/>
    </source>
</evidence>
<dbReference type="InterPro" id="IPR005599">
    <property type="entry name" value="GPI_mannosylTrfase"/>
</dbReference>
<comment type="caution">
    <text evidence="13">The sequence shown here is derived from an EMBL/GenBank/DDBJ whole genome shotgun (WGS) entry which is preliminary data.</text>
</comment>
<evidence type="ECO:0000256" key="2">
    <source>
        <dbReference type="ARBA" id="ARBA00004687"/>
    </source>
</evidence>
<feature type="transmembrane region" description="Helical" evidence="12">
    <location>
        <begin position="306"/>
        <end position="325"/>
    </location>
</feature>
<sequence>MPPARPRNATKGSTSTTQDGTKILLLLLAFRVLNAFTLQTFFQPDEYFQSLEPAWKLAFGGDSGAWITWEWREYLRSSIHPFLFSYAYKVVAWISRALQLDLHSQGELLVAAPKLLQACLAALMDLYTWKLSSKHYGPGSEASLAMLFISVLSPWQWFCSTRTLMNSLECTLTAAALYYWPWDMFTSVISLRKRPETTQSLLYSLTLAALTSILRAPNILIWLVIGGVCFVYRLWLWVRSISVLSRAIAYAILVGCYILAWSAFLDWRFYGSAVFPPYRFIQFNVVQSLAVFYGQNRADYYFTEGLPILLTTLLPFAVHGVYRALRSSRTTKSTVASRTASVRDLTLILVVVVTIGTLTTIPHKEVRFLYPLLPIFHLFAAPSFASFFDPLLFPNNTGRKVILLIIVVFNIALALYASLVHQRGVIDVTTYLRHAHETLHPTSDDITSATAAEDKQGTTTVAFLMPCHSTPWRSHLVHSGIHAWALTCEPPLNQTLEQRAMYLDEADVFYARSTKWMEAAMAPLSTLPRTPHDQVEARKQITSLGKQGLGIPPPASAASMKMVLGKERRERKWPMFLVFFEQLEPVMRVYPGLAKDMGGYTECWRGFNSHFHDDWRRKGDVVVWCLQSVKMLLEQEIVLSEDKTEL</sequence>